<sequence length="66" mass="7309">MARFKFFLIGSTDAPVLDVEAIDLAELHALMSRERFIAGHMADPDTDGIFSGVLVPISRVQFVMEI</sequence>
<protein>
    <submittedName>
        <fullName evidence="1">Uncharacterized protein</fullName>
    </submittedName>
</protein>
<dbReference type="EMBL" id="JACIEH010000001">
    <property type="protein sequence ID" value="MBB4096971.1"/>
    <property type="molecule type" value="Genomic_DNA"/>
</dbReference>
<proteinExistence type="predicted"/>
<accession>A0A7W6JP73</accession>
<evidence type="ECO:0000313" key="1">
    <source>
        <dbReference type="EMBL" id="MBB4096971.1"/>
    </source>
</evidence>
<name>A0A7W6JP73_9SPHN</name>
<evidence type="ECO:0000313" key="2">
    <source>
        <dbReference type="Proteomes" id="UP000557392"/>
    </source>
</evidence>
<keyword evidence="2" id="KW-1185">Reference proteome</keyword>
<reference evidence="1 2" key="1">
    <citation type="submission" date="2020-08" db="EMBL/GenBank/DDBJ databases">
        <title>Genomic Encyclopedia of Type Strains, Phase IV (KMG-IV): sequencing the most valuable type-strain genomes for metagenomic binning, comparative biology and taxonomic classification.</title>
        <authorList>
            <person name="Goeker M."/>
        </authorList>
    </citation>
    <scope>NUCLEOTIDE SEQUENCE [LARGE SCALE GENOMIC DNA]</scope>
    <source>
        <strain evidence="1 2">DSM 101806</strain>
    </source>
</reference>
<dbReference type="AlphaFoldDB" id="A0A7W6JP73"/>
<dbReference type="Proteomes" id="UP000557392">
    <property type="component" value="Unassembled WGS sequence"/>
</dbReference>
<gene>
    <name evidence="1" type="ORF">GGR46_000504</name>
</gene>
<comment type="caution">
    <text evidence="1">The sequence shown here is derived from an EMBL/GenBank/DDBJ whole genome shotgun (WGS) entry which is preliminary data.</text>
</comment>
<organism evidence="1 2">
    <name type="scientific">Sphingomonas kyeonggiensis</name>
    <dbReference type="NCBI Taxonomy" id="1268553"/>
    <lineage>
        <taxon>Bacteria</taxon>
        <taxon>Pseudomonadati</taxon>
        <taxon>Pseudomonadota</taxon>
        <taxon>Alphaproteobacteria</taxon>
        <taxon>Sphingomonadales</taxon>
        <taxon>Sphingomonadaceae</taxon>
        <taxon>Sphingomonas</taxon>
    </lineage>
</organism>
<dbReference type="RefSeq" id="WP_183994269.1">
    <property type="nucleotide sequence ID" value="NZ_JACIEH010000001.1"/>
</dbReference>